<accession>A0A6P0UTU8</accession>
<feature type="domain" description="DUF434" evidence="1">
    <location>
        <begin position="26"/>
        <end position="80"/>
    </location>
</feature>
<keyword evidence="4" id="KW-1185">Reference proteome</keyword>
<protein>
    <submittedName>
        <fullName evidence="3">DUF434 domain-containing protein</fullName>
    </submittedName>
</protein>
<feature type="domain" description="DUF5616" evidence="2">
    <location>
        <begin position="86"/>
        <end position="223"/>
    </location>
</feature>
<name>A0A6P0UTU8_9FLAO</name>
<dbReference type="EMBL" id="JAABOO010000003">
    <property type="protein sequence ID" value="NER14263.1"/>
    <property type="molecule type" value="Genomic_DNA"/>
</dbReference>
<reference evidence="3 4" key="1">
    <citation type="submission" date="2020-01" db="EMBL/GenBank/DDBJ databases">
        <title>Leptobacterium flavescens.</title>
        <authorList>
            <person name="Wang G."/>
        </authorList>
    </citation>
    <scope>NUCLEOTIDE SEQUENCE [LARGE SCALE GENOMIC DNA]</scope>
    <source>
        <strain evidence="3 4">KCTC 22160</strain>
    </source>
</reference>
<gene>
    <name evidence="3" type="ORF">GWK08_12490</name>
</gene>
<dbReference type="AlphaFoldDB" id="A0A6P0UTU8"/>
<proteinExistence type="predicted"/>
<dbReference type="Pfam" id="PF18481">
    <property type="entry name" value="DUF5616"/>
    <property type="match status" value="1"/>
</dbReference>
<dbReference type="InterPro" id="IPR041652">
    <property type="entry name" value="DUF5616"/>
</dbReference>
<evidence type="ECO:0000313" key="4">
    <source>
        <dbReference type="Proteomes" id="UP000468581"/>
    </source>
</evidence>
<dbReference type="PANTHER" id="PTHR42252">
    <property type="entry name" value="DUF5616 DOMAIN-CONTAINING PROTEIN"/>
    <property type="match status" value="1"/>
</dbReference>
<dbReference type="Pfam" id="PF04256">
    <property type="entry name" value="DUF434"/>
    <property type="match status" value="1"/>
</dbReference>
<comment type="caution">
    <text evidence="3">The sequence shown here is derived from an EMBL/GenBank/DDBJ whole genome shotgun (WGS) entry which is preliminary data.</text>
</comment>
<organism evidence="3 4">
    <name type="scientific">Leptobacterium flavescens</name>
    <dbReference type="NCBI Taxonomy" id="472055"/>
    <lineage>
        <taxon>Bacteria</taxon>
        <taxon>Pseudomonadati</taxon>
        <taxon>Bacteroidota</taxon>
        <taxon>Flavobacteriia</taxon>
        <taxon>Flavobacteriales</taxon>
        <taxon>Flavobacteriaceae</taxon>
        <taxon>Leptobacterium</taxon>
    </lineage>
</organism>
<evidence type="ECO:0000259" key="2">
    <source>
        <dbReference type="Pfam" id="PF18481"/>
    </source>
</evidence>
<dbReference type="InterPro" id="IPR007368">
    <property type="entry name" value="DUF434"/>
</dbReference>
<dbReference type="PANTHER" id="PTHR42252:SF1">
    <property type="entry name" value="DUF434 DOMAIN-CONTAINING PROTEIN"/>
    <property type="match status" value="1"/>
</dbReference>
<evidence type="ECO:0000313" key="3">
    <source>
        <dbReference type="EMBL" id="NER14263.1"/>
    </source>
</evidence>
<evidence type="ECO:0000259" key="1">
    <source>
        <dbReference type="Pfam" id="PF04256"/>
    </source>
</evidence>
<dbReference type="RefSeq" id="WP_163607555.1">
    <property type="nucleotide sequence ID" value="NZ_JAABOO010000003.1"/>
</dbReference>
<sequence>MSSSTRKRGKEGSDDRLFGTPAMQKKLKEAAGDMCYLLSRGYGERSSLQLVGNRYKLNVRQQKALLGMSAGSQQITSRRARLVSADALKDQSLSIDGFNLLIILESALSGAYVFKGLDDCYRDISGVHGTYKRIQKTEEALLLIGNNLNSLGVKQVHWILDKPVSNSGRLKSMMNELAEEYAFPWEISLENNPDTYLAESASVVVSSDAWILDRATRWFNLGAYLIEDCIEDANVIFSK</sequence>
<dbReference type="Proteomes" id="UP000468581">
    <property type="component" value="Unassembled WGS sequence"/>
</dbReference>